<keyword evidence="9 14" id="KW-0653">Protein transport</keyword>
<dbReference type="InterPro" id="IPR036174">
    <property type="entry name" value="Znf_Sec23_Sec24_sf"/>
</dbReference>
<name>E1ZSB4_CHLVA</name>
<dbReference type="eggNOG" id="KOG1986">
    <property type="taxonomic scope" value="Eukaryota"/>
</dbReference>
<dbReference type="GeneID" id="17350741"/>
<feature type="domain" description="Gelsolin-like" evidence="16">
    <location>
        <begin position="338"/>
        <end position="424"/>
    </location>
</feature>
<dbReference type="GO" id="GO:0070971">
    <property type="term" value="C:endoplasmic reticulum exit site"/>
    <property type="evidence" value="ECO:0007669"/>
    <property type="project" value="TreeGrafter"/>
</dbReference>
<dbReference type="InterPro" id="IPR037550">
    <property type="entry name" value="Sec23_C"/>
</dbReference>
<reference evidence="19 20" key="1">
    <citation type="journal article" date="2010" name="Plant Cell">
        <title>The Chlorella variabilis NC64A genome reveals adaptation to photosymbiosis, coevolution with viruses, and cryptic sex.</title>
        <authorList>
            <person name="Blanc G."/>
            <person name="Duncan G."/>
            <person name="Agarkova I."/>
            <person name="Borodovsky M."/>
            <person name="Gurnon J."/>
            <person name="Kuo A."/>
            <person name="Lindquist E."/>
            <person name="Lucas S."/>
            <person name="Pangilinan J."/>
            <person name="Polle J."/>
            <person name="Salamov A."/>
            <person name="Terry A."/>
            <person name="Yamada T."/>
            <person name="Dunigan D.D."/>
            <person name="Grigoriev I.V."/>
            <person name="Claverie J.M."/>
            <person name="Van Etten J.L."/>
        </authorList>
    </citation>
    <scope>NUCLEOTIDE SEQUENCE [LARGE SCALE GENOMIC DNA]</scope>
    <source>
        <strain evidence="19 20">NC64A</strain>
    </source>
</reference>
<dbReference type="PANTHER" id="PTHR11141">
    <property type="entry name" value="PROTEIN TRANSPORT PROTEIN SEC23"/>
    <property type="match status" value="1"/>
</dbReference>
<dbReference type="InterPro" id="IPR036180">
    <property type="entry name" value="Gelsolin-like_dom_sf"/>
</dbReference>
<dbReference type="InterPro" id="IPR006896">
    <property type="entry name" value="Sec23/24_trunk_dom"/>
</dbReference>
<evidence type="ECO:0000256" key="4">
    <source>
        <dbReference type="ARBA" id="ARBA00022448"/>
    </source>
</evidence>
<evidence type="ECO:0000256" key="9">
    <source>
        <dbReference type="ARBA" id="ARBA00022927"/>
    </source>
</evidence>
<dbReference type="InterPro" id="IPR036465">
    <property type="entry name" value="vWFA_dom_sf"/>
</dbReference>
<keyword evidence="8 14" id="KW-0931">ER-Golgi transport</keyword>
<protein>
    <recommendedName>
        <fullName evidence="3 14">Protein transport protein SEC23</fullName>
    </recommendedName>
</protein>
<dbReference type="AlphaFoldDB" id="E1ZSB4"/>
<keyword evidence="7 14" id="KW-0862">Zinc</keyword>
<dbReference type="Gene3D" id="2.30.30.380">
    <property type="entry name" value="Zn-finger domain of Sec23/24"/>
    <property type="match status" value="1"/>
</dbReference>
<feature type="domain" description="Zinc finger Sec23/Sec24-type" evidence="17">
    <location>
        <begin position="57"/>
        <end position="95"/>
    </location>
</feature>
<keyword evidence="5 14" id="KW-0479">Metal-binding</keyword>
<dbReference type="GO" id="GO:0005096">
    <property type="term" value="F:GTPase activator activity"/>
    <property type="evidence" value="ECO:0007669"/>
    <property type="project" value="TreeGrafter"/>
</dbReference>
<dbReference type="Proteomes" id="UP000008141">
    <property type="component" value="Unassembled WGS sequence"/>
</dbReference>
<evidence type="ECO:0000256" key="15">
    <source>
        <dbReference type="SAM" id="MobiDB-lite"/>
    </source>
</evidence>
<evidence type="ECO:0000256" key="7">
    <source>
        <dbReference type="ARBA" id="ARBA00022833"/>
    </source>
</evidence>
<evidence type="ECO:0000313" key="20">
    <source>
        <dbReference type="Proteomes" id="UP000008141"/>
    </source>
</evidence>
<keyword evidence="11 14" id="KW-0472">Membrane</keyword>
<evidence type="ECO:0000259" key="17">
    <source>
        <dbReference type="Pfam" id="PF04810"/>
    </source>
</evidence>
<proteinExistence type="inferred from homology"/>
<evidence type="ECO:0000256" key="11">
    <source>
        <dbReference type="ARBA" id="ARBA00023136"/>
    </source>
</evidence>
<evidence type="ECO:0000259" key="16">
    <source>
        <dbReference type="Pfam" id="PF00626"/>
    </source>
</evidence>
<evidence type="ECO:0000313" key="19">
    <source>
        <dbReference type="EMBL" id="EFN51277.1"/>
    </source>
</evidence>
<evidence type="ECO:0000256" key="2">
    <source>
        <dbReference type="ARBA" id="ARBA00009210"/>
    </source>
</evidence>
<keyword evidence="6 14" id="KW-0256">Endoplasmic reticulum</keyword>
<dbReference type="PANTHER" id="PTHR11141:SF0">
    <property type="entry name" value="PROTEIN TRANSPORT PROTEIN SEC23"/>
    <property type="match status" value="1"/>
</dbReference>
<dbReference type="Gene3D" id="3.40.20.10">
    <property type="entry name" value="Severin"/>
    <property type="match status" value="1"/>
</dbReference>
<evidence type="ECO:0000256" key="3">
    <source>
        <dbReference type="ARBA" id="ARBA00021212"/>
    </source>
</evidence>
<dbReference type="GO" id="GO:0008270">
    <property type="term" value="F:zinc ion binding"/>
    <property type="evidence" value="ECO:0007669"/>
    <property type="project" value="InterPro"/>
</dbReference>
<dbReference type="EMBL" id="GL433866">
    <property type="protein sequence ID" value="EFN51277.1"/>
    <property type="molecule type" value="Genomic_DNA"/>
</dbReference>
<dbReference type="Gene3D" id="3.40.50.410">
    <property type="entry name" value="von Willebrand factor, type A domain"/>
    <property type="match status" value="1"/>
</dbReference>
<dbReference type="STRING" id="554065.E1ZSB4"/>
<evidence type="ECO:0000256" key="10">
    <source>
        <dbReference type="ARBA" id="ARBA00023034"/>
    </source>
</evidence>
<keyword evidence="12 14" id="KW-0968">Cytoplasmic vesicle</keyword>
<comment type="function">
    <text evidence="13 14">Component of the coat protein complex II (COPII) which promotes the formation of transport vesicles from the endoplasmic reticulum (ER). The coat has two main functions, the physical deformation of the endoplasmic reticulum membrane into vesicles and the selection of cargo molecules.</text>
</comment>
<comment type="similarity">
    <text evidence="2 14">Belongs to the SEC23/SEC24 family. SEC23 subfamily.</text>
</comment>
<dbReference type="SUPFAM" id="SSF82919">
    <property type="entry name" value="Zn-finger domain of Sec23/24"/>
    <property type="match status" value="1"/>
</dbReference>
<gene>
    <name evidence="19" type="ORF">CHLNCDRAFT_141205</name>
</gene>
<dbReference type="GO" id="GO:0030127">
    <property type="term" value="C:COPII vesicle coat"/>
    <property type="evidence" value="ECO:0007669"/>
    <property type="project" value="InterPro"/>
</dbReference>
<keyword evidence="10" id="KW-0333">Golgi apparatus</keyword>
<keyword evidence="14" id="KW-0963">Cytoplasm</keyword>
<sequence>MMLQAEFAELEEIDGVRMTWNVWPHSRLEAAKCVIPFCTLYSPARQTSQLQVVEYDPVTCKTCGSVLNPYASVDFAAKIWTCPFCHTRNHFPPHYAGISEASVPAELFPQYCTIEYSLPRLGAQSPPAYVFVIDTCVPEDELVAAKTAVQQALTMVPEYAQVGLVTFGTHVHVHELGFSECPKAYVFRGTKDYSAGQVQEQLGLHSQAAQRRGAGPPSPLKQGGAGGAVPGSRPGNRFILPLSDCEFAVNQALEELQRDAFPAVAASRPSRALGTAVAVAAALMGGCLPAGSGAGRLMLLVGGPCTEGSGKVVDKELTEPIRWGGGPTLYAFTFNGPPEPVLLDVSSITPDRILLLDAYFYVVVFHGSTVAQWRKAGYQEQAEHAAFKALLAAPQDEAHAIISRRFPTPRFTDCDQNGSQARFLLAKLNPSATYNTSSALSSEIIMTDDVSLQVFTDHLKKLAVQS</sequence>
<accession>E1ZSB4</accession>
<comment type="subcellular location">
    <subcellularLocation>
        <location evidence="14">Cytoplasmic vesicle</location>
        <location evidence="14">COPII-coated vesicle membrane</location>
        <topology evidence="14">Peripheral membrane protein</topology>
        <orientation evidence="14">Cytoplasmic side</orientation>
    </subcellularLocation>
    <subcellularLocation>
        <location evidence="14">Endoplasmic reticulum membrane</location>
        <topology evidence="14">Peripheral membrane protein</topology>
        <orientation evidence="14">Cytoplasmic side</orientation>
    </subcellularLocation>
    <subcellularLocation>
        <location evidence="1">Golgi apparatus membrane</location>
        <topology evidence="1">Peripheral membrane protein</topology>
        <orientation evidence="1">Cytoplasmic side</orientation>
    </subcellularLocation>
</comment>
<dbReference type="InterPro" id="IPR006895">
    <property type="entry name" value="Znf_Sec23_Sec24"/>
</dbReference>
<keyword evidence="4 14" id="KW-0813">Transport</keyword>
<evidence type="ECO:0000256" key="5">
    <source>
        <dbReference type="ARBA" id="ARBA00022723"/>
    </source>
</evidence>
<dbReference type="GO" id="GO:0090110">
    <property type="term" value="P:COPII-coated vesicle cargo loading"/>
    <property type="evidence" value="ECO:0007669"/>
    <property type="project" value="TreeGrafter"/>
</dbReference>
<evidence type="ECO:0000256" key="8">
    <source>
        <dbReference type="ARBA" id="ARBA00022892"/>
    </source>
</evidence>
<dbReference type="SUPFAM" id="SSF53300">
    <property type="entry name" value="vWA-like"/>
    <property type="match status" value="1"/>
</dbReference>
<evidence type="ECO:0000256" key="14">
    <source>
        <dbReference type="RuleBase" id="RU365030"/>
    </source>
</evidence>
<dbReference type="CDD" id="cd11287">
    <property type="entry name" value="Sec23_C"/>
    <property type="match status" value="1"/>
</dbReference>
<dbReference type="Pfam" id="PF04810">
    <property type="entry name" value="zf-Sec23_Sec24"/>
    <property type="match status" value="1"/>
</dbReference>
<dbReference type="GO" id="GO:0005789">
    <property type="term" value="C:endoplasmic reticulum membrane"/>
    <property type="evidence" value="ECO:0007669"/>
    <property type="project" value="UniProtKB-SubCell"/>
</dbReference>
<dbReference type="OMA" id="ASHCEFT"/>
<dbReference type="KEGG" id="cvr:CHLNCDRAFT_141205"/>
<dbReference type="InterPro" id="IPR029006">
    <property type="entry name" value="ADF-H/Gelsolin-like_dom_sf"/>
</dbReference>
<dbReference type="SUPFAM" id="SSF82754">
    <property type="entry name" value="C-terminal, gelsolin-like domain of Sec23/24"/>
    <property type="match status" value="1"/>
</dbReference>
<evidence type="ECO:0000256" key="6">
    <source>
        <dbReference type="ARBA" id="ARBA00022824"/>
    </source>
</evidence>
<dbReference type="GO" id="GO:0000139">
    <property type="term" value="C:Golgi membrane"/>
    <property type="evidence" value="ECO:0007669"/>
    <property type="project" value="UniProtKB-SubCell"/>
</dbReference>
<dbReference type="FunFam" id="2.30.30.380:FF:000001">
    <property type="entry name" value="Protein transport protein SEC23"/>
    <property type="match status" value="1"/>
</dbReference>
<feature type="domain" description="Sec23/Sec24 trunk" evidence="18">
    <location>
        <begin position="125"/>
        <end position="319"/>
    </location>
</feature>
<evidence type="ECO:0000256" key="13">
    <source>
        <dbReference type="ARBA" id="ARBA00025471"/>
    </source>
</evidence>
<feature type="region of interest" description="Disordered" evidence="15">
    <location>
        <begin position="205"/>
        <end position="230"/>
    </location>
</feature>
<dbReference type="Pfam" id="PF04811">
    <property type="entry name" value="Sec23_trunk"/>
    <property type="match status" value="1"/>
</dbReference>
<keyword evidence="20" id="KW-1185">Reference proteome</keyword>
<dbReference type="GO" id="GO:0006886">
    <property type="term" value="P:intracellular protein transport"/>
    <property type="evidence" value="ECO:0007669"/>
    <property type="project" value="InterPro"/>
</dbReference>
<dbReference type="InParanoid" id="E1ZSB4"/>
<dbReference type="FunCoup" id="E1ZSB4">
    <property type="interactions" value="1945"/>
</dbReference>
<dbReference type="InterPro" id="IPR007123">
    <property type="entry name" value="Gelsolin-like_dom"/>
</dbReference>
<evidence type="ECO:0000256" key="1">
    <source>
        <dbReference type="ARBA" id="ARBA00004255"/>
    </source>
</evidence>
<dbReference type="RefSeq" id="XP_005843379.1">
    <property type="nucleotide sequence ID" value="XM_005843317.1"/>
</dbReference>
<dbReference type="FunFam" id="3.40.20.10:FF:000041">
    <property type="entry name" value="Protein transport protein SEC23"/>
    <property type="match status" value="1"/>
</dbReference>
<dbReference type="OrthoDB" id="10256289at2759"/>
<evidence type="ECO:0000259" key="18">
    <source>
        <dbReference type="Pfam" id="PF04811"/>
    </source>
</evidence>
<dbReference type="SUPFAM" id="SSF81995">
    <property type="entry name" value="beta-sandwich domain of Sec23/24"/>
    <property type="match status" value="1"/>
</dbReference>
<dbReference type="InterPro" id="IPR037364">
    <property type="entry name" value="Sec23"/>
</dbReference>
<dbReference type="Pfam" id="PF00626">
    <property type="entry name" value="Gelsolin"/>
    <property type="match status" value="1"/>
</dbReference>
<evidence type="ECO:0000256" key="12">
    <source>
        <dbReference type="ARBA" id="ARBA00023329"/>
    </source>
</evidence>
<organism evidence="20">
    <name type="scientific">Chlorella variabilis</name>
    <name type="common">Green alga</name>
    <dbReference type="NCBI Taxonomy" id="554065"/>
    <lineage>
        <taxon>Eukaryota</taxon>
        <taxon>Viridiplantae</taxon>
        <taxon>Chlorophyta</taxon>
        <taxon>core chlorophytes</taxon>
        <taxon>Trebouxiophyceae</taxon>
        <taxon>Chlorellales</taxon>
        <taxon>Chlorellaceae</taxon>
        <taxon>Chlorella clade</taxon>
        <taxon>Chlorella</taxon>
    </lineage>
</organism>